<dbReference type="Proteomes" id="UP000462922">
    <property type="component" value="Unassembled WGS sequence"/>
</dbReference>
<name>A0A174TBT1_PHOVU</name>
<evidence type="ECO:0000313" key="1">
    <source>
        <dbReference type="EMBL" id="KAB6565344.1"/>
    </source>
</evidence>
<evidence type="ECO:0000313" key="2">
    <source>
        <dbReference type="EMBL" id="MCB7282142.1"/>
    </source>
</evidence>
<accession>A0A174TBT1</accession>
<dbReference type="RefSeq" id="WP_005847510.1">
    <property type="nucleotide sequence ID" value="NZ_CACRTA010000025.1"/>
</dbReference>
<evidence type="ECO:0000313" key="4">
    <source>
        <dbReference type="Proteomes" id="UP000326091"/>
    </source>
</evidence>
<dbReference type="EMBL" id="JAJCQG010000045">
    <property type="protein sequence ID" value="MCB7282142.1"/>
    <property type="molecule type" value="Genomic_DNA"/>
</dbReference>
<dbReference type="AlphaFoldDB" id="A0A174TBT1"/>
<gene>
    <name evidence="1" type="ORF">GAY76_21630</name>
    <name evidence="2" type="ORF">LI282_14010</name>
    <name evidence="3" type="ORF">VIC01_02372</name>
</gene>
<sequence>MNDKERNIEMDVADAIMERPAGFTVGKRSFFIHPVTLGKMYLLARLFDSLEISKQVVSTNPYMEAIRICKTKRDIVCRILSYSTFNRKNDLFDNSKVDKRTKLFSRTLSEEELATILVLILTSDNMDTFLRHFGIDKENTERKRIAKVKKDNSSISFGGNSTYGTMIDFACQRYGWTFDYVVWGISYINLRMLMADAITTVYLSSDEMKQLGISGSEEIIDAGNPKNRERIKALLEE</sequence>
<dbReference type="Proteomes" id="UP000326091">
    <property type="component" value="Chromosome"/>
</dbReference>
<reference evidence="2" key="3">
    <citation type="submission" date="2021-10" db="EMBL/GenBank/DDBJ databases">
        <title>Collection of gut derived symbiotic bacterial strains cultured from healthy donors.</title>
        <authorList>
            <person name="Lin H."/>
            <person name="Littmann E."/>
            <person name="Kohout C."/>
            <person name="Pamer E.G."/>
        </authorList>
    </citation>
    <scope>NUCLEOTIDE SEQUENCE</scope>
    <source>
        <strain evidence="2">DFI.1.167</strain>
    </source>
</reference>
<dbReference type="Proteomes" id="UP001199363">
    <property type="component" value="Unassembled WGS sequence"/>
</dbReference>
<evidence type="ECO:0000313" key="3">
    <source>
        <dbReference type="EMBL" id="QEW36810.1"/>
    </source>
</evidence>
<dbReference type="EMBL" id="CP043529">
    <property type="protein sequence ID" value="QEW36810.1"/>
    <property type="molecule type" value="Genomic_DNA"/>
</dbReference>
<reference evidence="1 5" key="1">
    <citation type="journal article" date="2019" name="Nat. Med.">
        <title>A library of human gut bacterial isolates paired with longitudinal multiomics data enables mechanistic microbiome research.</title>
        <authorList>
            <person name="Poyet M."/>
            <person name="Groussin M."/>
            <person name="Gibbons S.M."/>
            <person name="Avila-Pacheco J."/>
            <person name="Jiang X."/>
            <person name="Kearney S.M."/>
            <person name="Perrotta A.R."/>
            <person name="Berdy B."/>
            <person name="Zhao S."/>
            <person name="Lieberman T.D."/>
            <person name="Swanson P.K."/>
            <person name="Smith M."/>
            <person name="Roesemann S."/>
            <person name="Alexander J.E."/>
            <person name="Rich S.A."/>
            <person name="Livny J."/>
            <person name="Vlamakis H."/>
            <person name="Clish C."/>
            <person name="Bullock K."/>
            <person name="Deik A."/>
            <person name="Scott J."/>
            <person name="Pierce K.A."/>
            <person name="Xavier R.J."/>
            <person name="Alm E.J."/>
        </authorList>
    </citation>
    <scope>NUCLEOTIDE SEQUENCE [LARGE SCALE GENOMIC DNA]</scope>
    <source>
        <strain evidence="1 5">BIOML-A110</strain>
    </source>
</reference>
<protein>
    <submittedName>
        <fullName evidence="1">Uncharacterized protein</fullName>
    </submittedName>
</protein>
<proteinExistence type="predicted"/>
<organism evidence="1 5">
    <name type="scientific">Phocaeicola vulgatus</name>
    <name type="common">Bacteroides vulgatus</name>
    <dbReference type="NCBI Taxonomy" id="821"/>
    <lineage>
        <taxon>Bacteria</taxon>
        <taxon>Pseudomonadati</taxon>
        <taxon>Bacteroidota</taxon>
        <taxon>Bacteroidia</taxon>
        <taxon>Bacteroidales</taxon>
        <taxon>Bacteroidaceae</taxon>
        <taxon>Phocaeicola</taxon>
    </lineage>
</organism>
<evidence type="ECO:0000313" key="5">
    <source>
        <dbReference type="Proteomes" id="UP000462922"/>
    </source>
</evidence>
<dbReference type="EMBL" id="WDAX01000111">
    <property type="protein sequence ID" value="KAB6565344.1"/>
    <property type="molecule type" value="Genomic_DNA"/>
</dbReference>
<reference evidence="3 4" key="2">
    <citation type="submission" date="2019-09" db="EMBL/GenBank/DDBJ databases">
        <title>Commensal-derived Metabolites Govern Vibrio cholerae Pathogenesis in Host.</title>
        <authorList>
            <person name="Yoon S.S."/>
            <person name="Yoon M.Y."/>
        </authorList>
    </citation>
    <scope>NUCLEOTIDE SEQUENCE [LARGE SCALE GENOMIC DNA]</scope>
    <source>
        <strain evidence="3 4">VIC01</strain>
    </source>
</reference>